<gene>
    <name evidence="1" type="ORF">K466DRAFT_373752</name>
</gene>
<reference evidence="1 2" key="1">
    <citation type="journal article" date="2019" name="Nat. Ecol. Evol.">
        <title>Megaphylogeny resolves global patterns of mushroom evolution.</title>
        <authorList>
            <person name="Varga T."/>
            <person name="Krizsan K."/>
            <person name="Foldi C."/>
            <person name="Dima B."/>
            <person name="Sanchez-Garcia M."/>
            <person name="Sanchez-Ramirez S."/>
            <person name="Szollosi G.J."/>
            <person name="Szarkandi J.G."/>
            <person name="Papp V."/>
            <person name="Albert L."/>
            <person name="Andreopoulos W."/>
            <person name="Angelini C."/>
            <person name="Antonin V."/>
            <person name="Barry K.W."/>
            <person name="Bougher N.L."/>
            <person name="Buchanan P."/>
            <person name="Buyck B."/>
            <person name="Bense V."/>
            <person name="Catcheside P."/>
            <person name="Chovatia M."/>
            <person name="Cooper J."/>
            <person name="Damon W."/>
            <person name="Desjardin D."/>
            <person name="Finy P."/>
            <person name="Geml J."/>
            <person name="Haridas S."/>
            <person name="Hughes K."/>
            <person name="Justo A."/>
            <person name="Karasinski D."/>
            <person name="Kautmanova I."/>
            <person name="Kiss B."/>
            <person name="Kocsube S."/>
            <person name="Kotiranta H."/>
            <person name="LaButti K.M."/>
            <person name="Lechner B.E."/>
            <person name="Liimatainen K."/>
            <person name="Lipzen A."/>
            <person name="Lukacs Z."/>
            <person name="Mihaltcheva S."/>
            <person name="Morgado L.N."/>
            <person name="Niskanen T."/>
            <person name="Noordeloos M.E."/>
            <person name="Ohm R.A."/>
            <person name="Ortiz-Santana B."/>
            <person name="Ovrebo C."/>
            <person name="Racz N."/>
            <person name="Riley R."/>
            <person name="Savchenko A."/>
            <person name="Shiryaev A."/>
            <person name="Soop K."/>
            <person name="Spirin V."/>
            <person name="Szebenyi C."/>
            <person name="Tomsovsky M."/>
            <person name="Tulloss R.E."/>
            <person name="Uehling J."/>
            <person name="Grigoriev I.V."/>
            <person name="Vagvolgyi C."/>
            <person name="Papp T."/>
            <person name="Martin F.M."/>
            <person name="Miettinen O."/>
            <person name="Hibbett D.S."/>
            <person name="Nagy L.G."/>
        </authorList>
    </citation>
    <scope>NUCLEOTIDE SEQUENCE [LARGE SCALE GENOMIC DNA]</scope>
    <source>
        <strain evidence="1 2">HHB13444</strain>
    </source>
</reference>
<keyword evidence="2" id="KW-1185">Reference proteome</keyword>
<dbReference type="Proteomes" id="UP000308197">
    <property type="component" value="Unassembled WGS sequence"/>
</dbReference>
<evidence type="ECO:0000313" key="1">
    <source>
        <dbReference type="EMBL" id="TFK80559.1"/>
    </source>
</evidence>
<name>A0A5C3NUV3_9APHY</name>
<evidence type="ECO:0000313" key="2">
    <source>
        <dbReference type="Proteomes" id="UP000308197"/>
    </source>
</evidence>
<dbReference type="AlphaFoldDB" id="A0A5C3NUV3"/>
<proteinExistence type="predicted"/>
<dbReference type="InParanoid" id="A0A5C3NUV3"/>
<organism evidence="1 2">
    <name type="scientific">Polyporus arcularius HHB13444</name>
    <dbReference type="NCBI Taxonomy" id="1314778"/>
    <lineage>
        <taxon>Eukaryota</taxon>
        <taxon>Fungi</taxon>
        <taxon>Dikarya</taxon>
        <taxon>Basidiomycota</taxon>
        <taxon>Agaricomycotina</taxon>
        <taxon>Agaricomycetes</taxon>
        <taxon>Polyporales</taxon>
        <taxon>Polyporaceae</taxon>
        <taxon>Polyporus</taxon>
    </lineage>
</organism>
<dbReference type="EMBL" id="ML211749">
    <property type="protein sequence ID" value="TFK80559.1"/>
    <property type="molecule type" value="Genomic_DNA"/>
</dbReference>
<protein>
    <submittedName>
        <fullName evidence="1">Uncharacterized protein</fullName>
    </submittedName>
</protein>
<accession>A0A5C3NUV3</accession>
<sequence length="198" mass="22002">MGHIEGIFGYVHFAWRPFLKLRQSLRELRRLAHNQTPLTTAWTGPVDHPTSATSYSQPGIRPALSGLQCNGSNQRESLDLGAGHRRLSDLSPCMCKTPAYCVSCTVQGSLMYCAREETQHRCAIGSFHCVDLPLTGGTAVAWLGACPRTWPRQEIIRSSPSSCRLSGHYRVERSLPRCHRYPSSSLPPDQLALQDEGR</sequence>